<accession>A0A0F9RWW3</accession>
<dbReference type="AlphaFoldDB" id="A0A0F9RWW3"/>
<comment type="caution">
    <text evidence="1">The sequence shown here is derived from an EMBL/GenBank/DDBJ whole genome shotgun (WGS) entry which is preliminary data.</text>
</comment>
<protein>
    <submittedName>
        <fullName evidence="1">Uncharacterized protein</fullName>
    </submittedName>
</protein>
<reference evidence="1" key="1">
    <citation type="journal article" date="2015" name="Nature">
        <title>Complex archaea that bridge the gap between prokaryotes and eukaryotes.</title>
        <authorList>
            <person name="Spang A."/>
            <person name="Saw J.H."/>
            <person name="Jorgensen S.L."/>
            <person name="Zaremba-Niedzwiedzka K."/>
            <person name="Martijn J."/>
            <person name="Lind A.E."/>
            <person name="van Eijk R."/>
            <person name="Schleper C."/>
            <person name="Guy L."/>
            <person name="Ettema T.J."/>
        </authorList>
    </citation>
    <scope>NUCLEOTIDE SEQUENCE</scope>
</reference>
<evidence type="ECO:0000313" key="1">
    <source>
        <dbReference type="EMBL" id="KKN29421.1"/>
    </source>
</evidence>
<organism evidence="1">
    <name type="scientific">marine sediment metagenome</name>
    <dbReference type="NCBI Taxonomy" id="412755"/>
    <lineage>
        <taxon>unclassified sequences</taxon>
        <taxon>metagenomes</taxon>
        <taxon>ecological metagenomes</taxon>
    </lineage>
</organism>
<gene>
    <name evidence="1" type="ORF">LCGC14_0844500</name>
</gene>
<name>A0A0F9RWW3_9ZZZZ</name>
<dbReference type="EMBL" id="LAZR01002490">
    <property type="protein sequence ID" value="KKN29421.1"/>
    <property type="molecule type" value="Genomic_DNA"/>
</dbReference>
<proteinExistence type="predicted"/>
<sequence>MAIEIGNITERMLRQETISSLKLLRRMINTSIRWKENHEEEKVLITCELDTDDYEFRDGWCLTCGFNRGPGLSGGTLNEGTGCRCSNLKHLKRTGYDENVAEGEFTLFRWETMDESPLPCPEWALGIDTPTLYYVKKVEKDQSNICPYCEVVMKDTEGTSVAGTNGFVTIGCAYCHKVYYYYDPELRVTDVGTDNGQEDHQEAQ</sequence>